<dbReference type="FunFam" id="2.60.40.1120:FF:000003">
    <property type="entry name" value="Outer membrane protein Omp121"/>
    <property type="match status" value="1"/>
</dbReference>
<keyword evidence="3 8" id="KW-1134">Transmembrane beta strand</keyword>
<evidence type="ECO:0000259" key="12">
    <source>
        <dbReference type="Pfam" id="PF07715"/>
    </source>
</evidence>
<keyword evidence="7 8" id="KW-0998">Cell outer membrane</keyword>
<evidence type="ECO:0000256" key="7">
    <source>
        <dbReference type="ARBA" id="ARBA00023237"/>
    </source>
</evidence>
<dbReference type="Gene3D" id="2.170.130.10">
    <property type="entry name" value="TonB-dependent receptor, plug domain"/>
    <property type="match status" value="1"/>
</dbReference>
<evidence type="ECO:0000313" key="13">
    <source>
        <dbReference type="EMBL" id="SHF44830.1"/>
    </source>
</evidence>
<evidence type="ECO:0000256" key="8">
    <source>
        <dbReference type="PROSITE-ProRule" id="PRU01360"/>
    </source>
</evidence>
<evidence type="ECO:0000313" key="14">
    <source>
        <dbReference type="Proteomes" id="UP000184480"/>
    </source>
</evidence>
<keyword evidence="10" id="KW-0732">Signal</keyword>
<dbReference type="GO" id="GO:0009279">
    <property type="term" value="C:cell outer membrane"/>
    <property type="evidence" value="ECO:0007669"/>
    <property type="project" value="UniProtKB-SubCell"/>
</dbReference>
<reference evidence="14" key="1">
    <citation type="submission" date="2016-11" db="EMBL/GenBank/DDBJ databases">
        <authorList>
            <person name="Varghese N."/>
            <person name="Submissions S."/>
        </authorList>
    </citation>
    <scope>NUCLEOTIDE SEQUENCE [LARGE SCALE GENOMIC DNA]</scope>
    <source>
        <strain evidence="14">DSM 27370</strain>
    </source>
</reference>
<dbReference type="RefSeq" id="WP_062180101.1">
    <property type="nucleotide sequence ID" value="NZ_BBXL01000009.1"/>
</dbReference>
<dbReference type="SUPFAM" id="SSF49464">
    <property type="entry name" value="Carboxypeptidase regulatory domain-like"/>
    <property type="match status" value="1"/>
</dbReference>
<comment type="subcellular location">
    <subcellularLocation>
        <location evidence="1 8">Cell outer membrane</location>
        <topology evidence="1 8">Multi-pass membrane protein</topology>
    </subcellularLocation>
</comment>
<dbReference type="AlphaFoldDB" id="A0A1M5BR21"/>
<dbReference type="SUPFAM" id="SSF56935">
    <property type="entry name" value="Porins"/>
    <property type="match status" value="1"/>
</dbReference>
<dbReference type="OrthoDB" id="9768177at2"/>
<proteinExistence type="inferred from homology"/>
<evidence type="ECO:0000256" key="10">
    <source>
        <dbReference type="SAM" id="SignalP"/>
    </source>
</evidence>
<evidence type="ECO:0000256" key="1">
    <source>
        <dbReference type="ARBA" id="ARBA00004571"/>
    </source>
</evidence>
<protein>
    <submittedName>
        <fullName evidence="13">TonB-linked outer membrane protein, SusC/RagA family</fullName>
    </submittedName>
</protein>
<dbReference type="InterPro" id="IPR039426">
    <property type="entry name" value="TonB-dep_rcpt-like"/>
</dbReference>
<organism evidence="13 14">
    <name type="scientific">Dysgonomonas macrotermitis</name>
    <dbReference type="NCBI Taxonomy" id="1346286"/>
    <lineage>
        <taxon>Bacteria</taxon>
        <taxon>Pseudomonadati</taxon>
        <taxon>Bacteroidota</taxon>
        <taxon>Bacteroidia</taxon>
        <taxon>Bacteroidales</taxon>
        <taxon>Dysgonomonadaceae</taxon>
        <taxon>Dysgonomonas</taxon>
    </lineage>
</organism>
<dbReference type="FunFam" id="2.170.130.10:FF:000008">
    <property type="entry name" value="SusC/RagA family TonB-linked outer membrane protein"/>
    <property type="match status" value="1"/>
</dbReference>
<evidence type="ECO:0000256" key="3">
    <source>
        <dbReference type="ARBA" id="ARBA00022452"/>
    </source>
</evidence>
<feature type="domain" description="TonB-dependent receptor-like beta-barrel" evidence="11">
    <location>
        <begin position="418"/>
        <end position="1009"/>
    </location>
</feature>
<dbReference type="NCBIfam" id="TIGR04056">
    <property type="entry name" value="OMP_RagA_SusC"/>
    <property type="match status" value="1"/>
</dbReference>
<dbReference type="InterPro" id="IPR036942">
    <property type="entry name" value="Beta-barrel_TonB_sf"/>
</dbReference>
<dbReference type="Gene3D" id="2.40.170.20">
    <property type="entry name" value="TonB-dependent receptor, beta-barrel domain"/>
    <property type="match status" value="1"/>
</dbReference>
<keyword evidence="14" id="KW-1185">Reference proteome</keyword>
<sequence length="1049" mass="116893">MRKSKKRKLFKAKGMLTLILGFMSMFVFAQTKTVTGTVVDEQGYEVIGVSVSVKGSATGTITDMDGKFSINASPKDVLLVRYVGYVEQSVLVGTQTNIRIVLQEDTQLLDEVVVVGYGTQKKSDVTGAMISVGEKELKSRPVSNAFEALQGKAAGVDITSNERPGEIGNINIRGVRSLTASNTPLYVVDGIPIMSSSGIETLNTNDIESIDILKDASATAIYGSRGANGVVLVTTKRGKEGRLTLNYTGTVTVENIQDRMKMMNSDEYITWRRWGYYYLDPNVYPRGDQPTQDNDYKIFLGANDSYAWNNIMKGWASGTWDGSKVATTDWTDMVTRTAISTEHNLSVSGGTDKMSAYGSFGYLNNQGTLEGQEYTRYTAKASIDVMATKWFRMGVTINGTYSLQQYGQSTTGGSPSGPNSIYAAANANLPYAVPYDDEGNRIIYPGGDDAIKTAIDEWKYTDDERQMFRAIGSVYAMLDIGNLVPAVKGLKYRMNFGPDFRYYRRGIFLDEESVNRNGTNYASKENQQDFSWTLDNLIYYDRTFGKHNLGATLLQSATKYNYEQTYLRAIDIPLASQKWNALSKANISSLDDWNSDMTEKQLLSYMGRINYSFDDKYLLTASGRWDGASQLAEGNKWAFFPSLALGWRLEQENFLKEVNWVSQLKLRLGMGTTGNSAIDPYQTKGAIVSLFYPYGNTAIPGYSASESLISNGNVAMANQDLTWERTTQYNLGVDFSFFKGRLSGILDVYTSKTKDLLMEMTIPALTGYTSTYANIGETSNVGFDLTLNTINVKTKDFEWSTSISAAWQKDKIDKLANGKEDDIVNGWFIGHGVGYRQGDTNYSGVIYNYASAGLWKEEDAAEMAKFNANGHSFQVGMARPVDQNGDYKIDPNDDRVIIGHTRPRWTVGMGNTFTYKSFEFSFFLSGRLDYTYDTGGEWQGGRYVQRSISYYNENNKNADYQKPIYNVAGGDPYYNILGYKDGSFIKLRNISLGYTLPVKTARQLGVNNLKVYVQAKNPGLLYSKIDWIDPDLGGSTWNRGYTFGLNIEF</sequence>
<dbReference type="InterPro" id="IPR000531">
    <property type="entry name" value="Beta-barrel_TonB"/>
</dbReference>
<dbReference type="PROSITE" id="PS52016">
    <property type="entry name" value="TONB_DEPENDENT_REC_3"/>
    <property type="match status" value="1"/>
</dbReference>
<evidence type="ECO:0000256" key="5">
    <source>
        <dbReference type="ARBA" id="ARBA00023077"/>
    </source>
</evidence>
<dbReference type="Pfam" id="PF13715">
    <property type="entry name" value="CarbopepD_reg_2"/>
    <property type="match status" value="1"/>
</dbReference>
<keyword evidence="6 8" id="KW-0472">Membrane</keyword>
<dbReference type="InterPro" id="IPR037066">
    <property type="entry name" value="Plug_dom_sf"/>
</dbReference>
<dbReference type="InterPro" id="IPR023997">
    <property type="entry name" value="TonB-dep_OMP_SusC/RagA_CS"/>
</dbReference>
<evidence type="ECO:0000256" key="9">
    <source>
        <dbReference type="RuleBase" id="RU003357"/>
    </source>
</evidence>
<evidence type="ECO:0000256" key="4">
    <source>
        <dbReference type="ARBA" id="ARBA00022692"/>
    </source>
</evidence>
<dbReference type="STRING" id="1346286.SAMN05444362_106160"/>
<dbReference type="Proteomes" id="UP000184480">
    <property type="component" value="Unassembled WGS sequence"/>
</dbReference>
<feature type="chain" id="PRO_5009909141" evidence="10">
    <location>
        <begin position="30"/>
        <end position="1049"/>
    </location>
</feature>
<evidence type="ECO:0000256" key="6">
    <source>
        <dbReference type="ARBA" id="ARBA00023136"/>
    </source>
</evidence>
<dbReference type="NCBIfam" id="TIGR04057">
    <property type="entry name" value="SusC_RagA_signa"/>
    <property type="match status" value="1"/>
</dbReference>
<accession>A0A1M5BR21</accession>
<evidence type="ECO:0000256" key="2">
    <source>
        <dbReference type="ARBA" id="ARBA00022448"/>
    </source>
</evidence>
<dbReference type="EMBL" id="FQUC01000006">
    <property type="protein sequence ID" value="SHF44830.1"/>
    <property type="molecule type" value="Genomic_DNA"/>
</dbReference>
<dbReference type="InterPro" id="IPR008969">
    <property type="entry name" value="CarboxyPept-like_regulatory"/>
</dbReference>
<feature type="domain" description="TonB-dependent receptor plug" evidence="12">
    <location>
        <begin position="122"/>
        <end position="230"/>
    </location>
</feature>
<comment type="similarity">
    <text evidence="8 9">Belongs to the TonB-dependent receptor family.</text>
</comment>
<dbReference type="InterPro" id="IPR023996">
    <property type="entry name" value="TonB-dep_OMP_SusC/RagA"/>
</dbReference>
<feature type="signal peptide" evidence="10">
    <location>
        <begin position="1"/>
        <end position="29"/>
    </location>
</feature>
<dbReference type="Pfam" id="PF07715">
    <property type="entry name" value="Plug"/>
    <property type="match status" value="1"/>
</dbReference>
<keyword evidence="2 8" id="KW-0813">Transport</keyword>
<dbReference type="Gene3D" id="2.60.40.1120">
    <property type="entry name" value="Carboxypeptidase-like, regulatory domain"/>
    <property type="match status" value="1"/>
</dbReference>
<evidence type="ECO:0000259" key="11">
    <source>
        <dbReference type="Pfam" id="PF00593"/>
    </source>
</evidence>
<keyword evidence="4 8" id="KW-0812">Transmembrane</keyword>
<name>A0A1M5BR21_9BACT</name>
<gene>
    <name evidence="13" type="ORF">SAMN05444362_106160</name>
</gene>
<keyword evidence="5 9" id="KW-0798">TonB box</keyword>
<dbReference type="Pfam" id="PF00593">
    <property type="entry name" value="TonB_dep_Rec_b-barrel"/>
    <property type="match status" value="1"/>
</dbReference>
<dbReference type="InterPro" id="IPR012910">
    <property type="entry name" value="Plug_dom"/>
</dbReference>